<feature type="region of interest" description="Disordered" evidence="4">
    <location>
        <begin position="1028"/>
        <end position="1047"/>
    </location>
</feature>
<dbReference type="SUPFAM" id="SSF54001">
    <property type="entry name" value="Cysteine proteinases"/>
    <property type="match status" value="1"/>
</dbReference>
<gene>
    <name evidence="7" type="ORF">Tco_0629909</name>
</gene>
<feature type="region of interest" description="Disordered" evidence="4">
    <location>
        <begin position="542"/>
        <end position="700"/>
    </location>
</feature>
<keyword evidence="7" id="KW-0808">Transferase</keyword>
<comment type="caution">
    <text evidence="7">The sequence shown here is derived from an EMBL/GenBank/DDBJ whole genome shotgun (WGS) entry which is preliminary data.</text>
</comment>
<evidence type="ECO:0000313" key="8">
    <source>
        <dbReference type="Proteomes" id="UP001151760"/>
    </source>
</evidence>
<feature type="compositionally biased region" description="Acidic residues" evidence="4">
    <location>
        <begin position="596"/>
        <end position="607"/>
    </location>
</feature>
<keyword evidence="7" id="KW-0548">Nucleotidyltransferase</keyword>
<reference evidence="7" key="1">
    <citation type="journal article" date="2022" name="Int. J. Mol. Sci.">
        <title>Draft Genome of Tanacetum Coccineum: Genomic Comparison of Closely Related Tanacetum-Family Plants.</title>
        <authorList>
            <person name="Yamashiro T."/>
            <person name="Shiraishi A."/>
            <person name="Nakayama K."/>
            <person name="Satake H."/>
        </authorList>
    </citation>
    <scope>NUCLEOTIDE SEQUENCE</scope>
</reference>
<accession>A0ABQ4WUH9</accession>
<dbReference type="PANTHER" id="PTHR46148">
    <property type="entry name" value="CHROMO DOMAIN-CONTAINING PROTEIN"/>
    <property type="match status" value="1"/>
</dbReference>
<dbReference type="InterPro" id="IPR038765">
    <property type="entry name" value="Papain-like_cys_pep_sf"/>
</dbReference>
<proteinExistence type="inferred from homology"/>
<keyword evidence="2" id="KW-0645">Protease</keyword>
<dbReference type="PANTHER" id="PTHR46148:SF59">
    <property type="entry name" value="NUCLEOTIDYLTRANSFERASE, RIBONUCLEASE H"/>
    <property type="match status" value="1"/>
</dbReference>
<evidence type="ECO:0000256" key="2">
    <source>
        <dbReference type="ARBA" id="ARBA00022670"/>
    </source>
</evidence>
<keyword evidence="8" id="KW-1185">Reference proteome</keyword>
<dbReference type="Pfam" id="PF24626">
    <property type="entry name" value="SH3_Tf2-1"/>
    <property type="match status" value="1"/>
</dbReference>
<name>A0ABQ4WUH9_9ASTR</name>
<comment type="similarity">
    <text evidence="1">Belongs to the peptidase C48 family.</text>
</comment>
<evidence type="ECO:0000313" key="7">
    <source>
        <dbReference type="EMBL" id="GJS56547.1"/>
    </source>
</evidence>
<dbReference type="InterPro" id="IPR003653">
    <property type="entry name" value="Peptidase_C48_C"/>
</dbReference>
<dbReference type="EMBL" id="BQNB010008943">
    <property type="protein sequence ID" value="GJS56547.1"/>
    <property type="molecule type" value="Genomic_DNA"/>
</dbReference>
<feature type="compositionally biased region" description="Basic and acidic residues" evidence="4">
    <location>
        <begin position="1034"/>
        <end position="1047"/>
    </location>
</feature>
<protein>
    <submittedName>
        <fullName evidence="7">Reverse transcriptase domain-containing protein</fullName>
    </submittedName>
</protein>
<feature type="non-terminal residue" evidence="7">
    <location>
        <position position="1"/>
    </location>
</feature>
<evidence type="ECO:0000256" key="1">
    <source>
        <dbReference type="ARBA" id="ARBA00005234"/>
    </source>
</evidence>
<keyword evidence="3" id="KW-0378">Hydrolase</keyword>
<evidence type="ECO:0000259" key="5">
    <source>
        <dbReference type="Pfam" id="PF02902"/>
    </source>
</evidence>
<evidence type="ECO:0000259" key="6">
    <source>
        <dbReference type="Pfam" id="PF24626"/>
    </source>
</evidence>
<feature type="domain" description="Tf2-1-like SH3-like" evidence="6">
    <location>
        <begin position="21"/>
        <end position="86"/>
    </location>
</feature>
<reference evidence="7" key="2">
    <citation type="submission" date="2022-01" db="EMBL/GenBank/DDBJ databases">
        <authorList>
            <person name="Yamashiro T."/>
            <person name="Shiraishi A."/>
            <person name="Satake H."/>
            <person name="Nakayama K."/>
        </authorList>
    </citation>
    <scope>NUCLEOTIDE SEQUENCE</scope>
</reference>
<dbReference type="GO" id="GO:0003964">
    <property type="term" value="F:RNA-directed DNA polymerase activity"/>
    <property type="evidence" value="ECO:0007669"/>
    <property type="project" value="UniProtKB-KW"/>
</dbReference>
<evidence type="ECO:0000256" key="4">
    <source>
        <dbReference type="SAM" id="MobiDB-lite"/>
    </source>
</evidence>
<dbReference type="InterPro" id="IPR056924">
    <property type="entry name" value="SH3_Tf2-1"/>
</dbReference>
<keyword evidence="7" id="KW-0695">RNA-directed DNA polymerase</keyword>
<sequence>ARDRQKSYADLKRKPMEFEVGDKVMLKVSPWKRVVRFGKQGKLNPRFVGPFKVIKRVGDVAYKLELPKELSRVRNTFHVSNLKKCHADEPLAIPLDGLHFDDKLQFVEEPIEITDREVKRLKRSRIPLVKVRWNSKRGPEFTWEREDQFKKKYPHLFAKKYPHSSVLKGQAVVKCCVLSLEDKAQLTRGDYNTSCFRTINTPRILIPLRPILGVLHFGSMIGMAIHEIPGMLGLYVMKNLDTEKNELLLSDSSILVNSQSVPDILEYLLSGRSIESLWNQEVHDELLLRVENHILFMMNFLMLFANTMGMCETSGDCNMYILKKIRDDVCVAELDWCSYIMNCLKESKNKWVNPVKHHYTGPLTFMILLYLHSTRCDHFDVIRQTPAIRYWKSGQMTYREKLEIEEYGDFEGSPIQKNELLNYNQREILNEGLAQYPDSKKLNLVRKRFEEYDADNDDTTGVNKDKNELPNCDSQIEEDGTENVDTTGKDNESDSPALSDDVEGDAVRLTEVEDVDINKKGVDSINEGDALGLAKVEGVDISEKVEKENQQIGNEESSSQMDEDSVNPSLNEVDKVDDSSHATVLDSVIEVNAATEEAEDVDMNENVENEKKKNGNEESSSQDFVHPILNEDDKVGDSSHATGVDSVIQGGDAAIETENVDINEKVENKKQKNSNEESSSQDFVYPSLNEDDKVGDSPHATCVDSVIGEDVDSQQTLEDNFKESEDFDDVKHDVYNGPDLRSPYEYLPVDVKMPITDVEKIVADTLFAMTGSKIQSGLELNHFEMETLTSTLMVSSNVIDVWAELLNILEVYKDESFPLRYYFKISVYIPEYYIGKYEDDEKLALFIAKMKESFNEDEKLMSLQNFQMVFFPVCHVYHIYLICVDFNKGSIHLIDNSSNGTDNKNQRYKGIPQAIKKVFVQYLYHVKHPKAEAIEKAKISRMNMKWRTTRNSTDCGVFTMFHMENYIGDWICGLDKESKQQNEQLKSLRSKFAAKIILSDFNLLREEFMKLVQVFQQKNEEERKKAIDDAIANRNDREKIEEAPIANKDECQKIEEANIPFENS</sequence>
<feature type="region of interest" description="Disordered" evidence="4">
    <location>
        <begin position="455"/>
        <end position="504"/>
    </location>
</feature>
<dbReference type="Pfam" id="PF02902">
    <property type="entry name" value="Peptidase_C48"/>
    <property type="match status" value="1"/>
</dbReference>
<feature type="compositionally biased region" description="Basic and acidic residues" evidence="4">
    <location>
        <begin position="662"/>
        <end position="675"/>
    </location>
</feature>
<dbReference type="Proteomes" id="UP001151760">
    <property type="component" value="Unassembled WGS sequence"/>
</dbReference>
<dbReference type="Gene3D" id="3.40.395.10">
    <property type="entry name" value="Adenoviral Proteinase, Chain A"/>
    <property type="match status" value="1"/>
</dbReference>
<organism evidence="7 8">
    <name type="scientific">Tanacetum coccineum</name>
    <dbReference type="NCBI Taxonomy" id="301880"/>
    <lineage>
        <taxon>Eukaryota</taxon>
        <taxon>Viridiplantae</taxon>
        <taxon>Streptophyta</taxon>
        <taxon>Embryophyta</taxon>
        <taxon>Tracheophyta</taxon>
        <taxon>Spermatophyta</taxon>
        <taxon>Magnoliopsida</taxon>
        <taxon>eudicotyledons</taxon>
        <taxon>Gunneridae</taxon>
        <taxon>Pentapetalae</taxon>
        <taxon>asterids</taxon>
        <taxon>campanulids</taxon>
        <taxon>Asterales</taxon>
        <taxon>Asteraceae</taxon>
        <taxon>Asteroideae</taxon>
        <taxon>Anthemideae</taxon>
        <taxon>Anthemidinae</taxon>
        <taxon>Tanacetum</taxon>
    </lineage>
</organism>
<evidence type="ECO:0000256" key="3">
    <source>
        <dbReference type="ARBA" id="ARBA00022801"/>
    </source>
</evidence>
<feature type="compositionally biased region" description="Polar residues" evidence="4">
    <location>
        <begin position="550"/>
        <end position="570"/>
    </location>
</feature>
<feature type="domain" description="Ubiquitin-like protease family profile" evidence="5">
    <location>
        <begin position="842"/>
        <end position="995"/>
    </location>
</feature>